<evidence type="ECO:0000313" key="4">
    <source>
        <dbReference type="Proteomes" id="UP000246050"/>
    </source>
</evidence>
<dbReference type="InterPro" id="IPR048447">
    <property type="entry name" value="DUF1980_C"/>
</dbReference>
<evidence type="ECO:0000313" key="3">
    <source>
        <dbReference type="EMBL" id="PWR13514.1"/>
    </source>
</evidence>
<accession>A0A317DGD4</accession>
<feature type="transmembrane region" description="Helical" evidence="1">
    <location>
        <begin position="80"/>
        <end position="100"/>
    </location>
</feature>
<gene>
    <name evidence="3" type="ORF">DKT69_20425</name>
</gene>
<evidence type="ECO:0000256" key="1">
    <source>
        <dbReference type="SAM" id="Phobius"/>
    </source>
</evidence>
<sequence length="240" mass="26047">MNRGAQALVVMLLGGAVLRATWTDVYLRYVKQGLRPFLIAAGLLLVTTAVMTLIYELRDMHRPADHPDDDDHGHAHGGPVVGWLLLLPAFGLLMIVPPALGADTAARAGSALTSIEDTAYPPLPPGDPAKLTLLEYGYRAVYDSGRTLRDREIQLTGFIATGPDGQPMLARIILACCAADGVPIKIGLRGDVPRLASDTWVQVQGRWIPHTAKDPVNDSDIPYLEVDIWQKISPPAEQYE</sequence>
<keyword evidence="1" id="KW-0472">Membrane</keyword>
<dbReference type="OrthoDB" id="359029at2"/>
<evidence type="ECO:0000259" key="2">
    <source>
        <dbReference type="Pfam" id="PF21537"/>
    </source>
</evidence>
<reference evidence="3 4" key="1">
    <citation type="submission" date="2018-05" db="EMBL/GenBank/DDBJ databases">
        <title>Micromonosporas from Atacama Desert.</title>
        <authorList>
            <person name="Carro L."/>
            <person name="Golinska P."/>
            <person name="Klenk H.-P."/>
            <person name="Goodfellow M."/>
        </authorList>
    </citation>
    <scope>NUCLEOTIDE SEQUENCE [LARGE SCALE GENOMIC DNA]</scope>
    <source>
        <strain evidence="3 4">4G51</strain>
    </source>
</reference>
<protein>
    <submittedName>
        <fullName evidence="3">TIGR03943 family protein</fullName>
    </submittedName>
</protein>
<keyword evidence="1" id="KW-0812">Transmembrane</keyword>
<dbReference type="Proteomes" id="UP000246050">
    <property type="component" value="Unassembled WGS sequence"/>
</dbReference>
<keyword evidence="1" id="KW-1133">Transmembrane helix</keyword>
<feature type="transmembrane region" description="Helical" evidence="1">
    <location>
        <begin position="35"/>
        <end position="55"/>
    </location>
</feature>
<proteinExistence type="predicted"/>
<dbReference type="Pfam" id="PF21537">
    <property type="entry name" value="DUF1980_C"/>
    <property type="match status" value="1"/>
</dbReference>
<dbReference type="AlphaFoldDB" id="A0A317DGD4"/>
<organism evidence="3 4">
    <name type="scientific">Micromonospora sicca</name>
    <dbReference type="NCBI Taxonomy" id="2202420"/>
    <lineage>
        <taxon>Bacteria</taxon>
        <taxon>Bacillati</taxon>
        <taxon>Actinomycetota</taxon>
        <taxon>Actinomycetes</taxon>
        <taxon>Micromonosporales</taxon>
        <taxon>Micromonosporaceae</taxon>
        <taxon>Micromonospora</taxon>
    </lineage>
</organism>
<dbReference type="RefSeq" id="WP_109803127.1">
    <property type="nucleotide sequence ID" value="NZ_QGKS01000261.1"/>
</dbReference>
<feature type="domain" description="DUF1980" evidence="2">
    <location>
        <begin position="140"/>
        <end position="239"/>
    </location>
</feature>
<name>A0A317DGD4_9ACTN</name>
<dbReference type="NCBIfam" id="TIGR03943">
    <property type="entry name" value="TIGR03943 family putative permease subunit"/>
    <property type="match status" value="1"/>
</dbReference>
<dbReference type="InterPro" id="IPR015402">
    <property type="entry name" value="DUF1980"/>
</dbReference>
<comment type="caution">
    <text evidence="3">The sequence shown here is derived from an EMBL/GenBank/DDBJ whole genome shotgun (WGS) entry which is preliminary data.</text>
</comment>
<dbReference type="EMBL" id="QGKS01000261">
    <property type="protein sequence ID" value="PWR13514.1"/>
    <property type="molecule type" value="Genomic_DNA"/>
</dbReference>